<evidence type="ECO:0000313" key="8">
    <source>
        <dbReference type="Proteomes" id="UP001519654"/>
    </source>
</evidence>
<proteinExistence type="predicted"/>
<dbReference type="InterPro" id="IPR022791">
    <property type="entry name" value="L-PG_synthase/AglD"/>
</dbReference>
<keyword evidence="5 6" id="KW-0472">Membrane</keyword>
<evidence type="ECO:0000313" key="7">
    <source>
        <dbReference type="EMBL" id="MBU2668082.1"/>
    </source>
</evidence>
<keyword evidence="8" id="KW-1185">Reference proteome</keyword>
<evidence type="ECO:0000256" key="2">
    <source>
        <dbReference type="ARBA" id="ARBA00022475"/>
    </source>
</evidence>
<accession>A0ABS5YXB8</accession>
<name>A0ABS5YXB8_9ACTN</name>
<reference evidence="7 8" key="1">
    <citation type="submission" date="2021-06" db="EMBL/GenBank/DDBJ databases">
        <title>Actinoplanes lichenicola sp. nov., and Actinoplanes ovalisporus sp. nov., isolated from lichen in Thailand.</title>
        <authorList>
            <person name="Saeng-In P."/>
            <person name="Kanchanasin P."/>
            <person name="Yuki M."/>
            <person name="Kudo T."/>
            <person name="Ohkuma M."/>
            <person name="Phongsopitanun W."/>
            <person name="Tanasupawat S."/>
        </authorList>
    </citation>
    <scope>NUCLEOTIDE SEQUENCE [LARGE SCALE GENOMIC DNA]</scope>
    <source>
        <strain evidence="7 8">NBRC 110975</strain>
    </source>
</reference>
<evidence type="ECO:0000256" key="5">
    <source>
        <dbReference type="ARBA" id="ARBA00023136"/>
    </source>
</evidence>
<dbReference type="PANTHER" id="PTHR39087">
    <property type="entry name" value="UPF0104 MEMBRANE PROTEIN MJ1595"/>
    <property type="match status" value="1"/>
</dbReference>
<organism evidence="7 8">
    <name type="scientific">Paractinoplanes bogorensis</name>
    <dbReference type="NCBI Taxonomy" id="1610840"/>
    <lineage>
        <taxon>Bacteria</taxon>
        <taxon>Bacillati</taxon>
        <taxon>Actinomycetota</taxon>
        <taxon>Actinomycetes</taxon>
        <taxon>Micromonosporales</taxon>
        <taxon>Micromonosporaceae</taxon>
        <taxon>Paractinoplanes</taxon>
    </lineage>
</organism>
<keyword evidence="3 6" id="KW-0812">Transmembrane</keyword>
<feature type="transmembrane region" description="Helical" evidence="6">
    <location>
        <begin position="47"/>
        <end position="67"/>
    </location>
</feature>
<dbReference type="Proteomes" id="UP001519654">
    <property type="component" value="Unassembled WGS sequence"/>
</dbReference>
<feature type="transmembrane region" description="Helical" evidence="6">
    <location>
        <begin position="287"/>
        <end position="309"/>
    </location>
</feature>
<evidence type="ECO:0000256" key="1">
    <source>
        <dbReference type="ARBA" id="ARBA00004651"/>
    </source>
</evidence>
<evidence type="ECO:0000256" key="4">
    <source>
        <dbReference type="ARBA" id="ARBA00022989"/>
    </source>
</evidence>
<sequence>MAKRWGRAGLVLAGVALAVWAGYGAVGAGASFTDAFALVSDLPWAQVAGLTVVWLLGLVIHTVVLAASMPGLTHGRALVLNLSGSAVSNVLPLGGVAGTALNLTMTRAWGHSNLDFARFVVVSKACDVIAKLVLPIAAVVWLLLGGALTPATAAVWWLPAAGALAAGLLVAAAISGRAEFLLRWVGRRNASWAGLLTGTRDLVRRRRTELITGMAGYWVAQCALLWCCLLAVGLRPSLAVVFAAFVAERAATLLLITPGGAGPAEAAMVTTLIALGADPTASLAGVVLFRAFVFAAEIPAGALVTLWWWAIRRYRARNQDGMPPVCA</sequence>
<protein>
    <submittedName>
        <fullName evidence="7">Flippase-like domain-containing protein</fullName>
    </submittedName>
</protein>
<evidence type="ECO:0000256" key="3">
    <source>
        <dbReference type="ARBA" id="ARBA00022692"/>
    </source>
</evidence>
<feature type="transmembrane region" description="Helical" evidence="6">
    <location>
        <begin position="128"/>
        <end position="148"/>
    </location>
</feature>
<dbReference type="EMBL" id="JAHKKG010000010">
    <property type="protein sequence ID" value="MBU2668082.1"/>
    <property type="molecule type" value="Genomic_DNA"/>
</dbReference>
<keyword evidence="4 6" id="KW-1133">Transmembrane helix</keyword>
<comment type="caution">
    <text evidence="7">The sequence shown here is derived from an EMBL/GenBank/DDBJ whole genome shotgun (WGS) entry which is preliminary data.</text>
</comment>
<evidence type="ECO:0000256" key="6">
    <source>
        <dbReference type="SAM" id="Phobius"/>
    </source>
</evidence>
<dbReference type="Pfam" id="PF03706">
    <property type="entry name" value="LPG_synthase_TM"/>
    <property type="match status" value="1"/>
</dbReference>
<dbReference type="PANTHER" id="PTHR39087:SF2">
    <property type="entry name" value="UPF0104 MEMBRANE PROTEIN MJ1595"/>
    <property type="match status" value="1"/>
</dbReference>
<gene>
    <name evidence="7" type="ORF">KOI35_31690</name>
</gene>
<keyword evidence="2" id="KW-1003">Cell membrane</keyword>
<comment type="subcellular location">
    <subcellularLocation>
        <location evidence="1">Cell membrane</location>
        <topology evidence="1">Multi-pass membrane protein</topology>
    </subcellularLocation>
</comment>
<feature type="transmembrane region" description="Helical" evidence="6">
    <location>
        <begin position="154"/>
        <end position="174"/>
    </location>
</feature>
<dbReference type="RefSeq" id="WP_215792329.1">
    <property type="nucleotide sequence ID" value="NZ_JAHKKG010000010.1"/>
</dbReference>